<keyword evidence="3" id="KW-1185">Reference proteome</keyword>
<dbReference type="SMART" id="SM00847">
    <property type="entry name" value="HA2"/>
    <property type="match status" value="1"/>
</dbReference>
<dbReference type="PROSITE" id="PS50088">
    <property type="entry name" value="ANK_REPEAT"/>
    <property type="match status" value="1"/>
</dbReference>
<feature type="domain" description="Helicase ATP-binding" evidence="2">
    <location>
        <begin position="163"/>
        <end position="310"/>
    </location>
</feature>
<dbReference type="InterPro" id="IPR007502">
    <property type="entry name" value="Helicase-assoc_dom"/>
</dbReference>
<dbReference type="PROSITE" id="PS50297">
    <property type="entry name" value="ANK_REP_REGION"/>
    <property type="match status" value="1"/>
</dbReference>
<feature type="repeat" description="ANK" evidence="1">
    <location>
        <begin position="426"/>
        <end position="458"/>
    </location>
</feature>
<name>A0ABM3V8L3_MUSDO</name>
<dbReference type="PANTHER" id="PTHR18934:SF213">
    <property type="entry name" value="3'-5' RNA HELICASE YTHDC2"/>
    <property type="match status" value="1"/>
</dbReference>
<dbReference type="InterPro" id="IPR002110">
    <property type="entry name" value="Ankyrin_rpt"/>
</dbReference>
<proteinExistence type="predicted"/>
<dbReference type="Pfam" id="PF21010">
    <property type="entry name" value="HA2_C"/>
    <property type="match status" value="1"/>
</dbReference>
<organism evidence="3 4">
    <name type="scientific">Musca domestica</name>
    <name type="common">House fly</name>
    <dbReference type="NCBI Taxonomy" id="7370"/>
    <lineage>
        <taxon>Eukaryota</taxon>
        <taxon>Metazoa</taxon>
        <taxon>Ecdysozoa</taxon>
        <taxon>Arthropoda</taxon>
        <taxon>Hexapoda</taxon>
        <taxon>Insecta</taxon>
        <taxon>Pterygota</taxon>
        <taxon>Neoptera</taxon>
        <taxon>Endopterygota</taxon>
        <taxon>Diptera</taxon>
        <taxon>Brachycera</taxon>
        <taxon>Muscomorpha</taxon>
        <taxon>Muscoidea</taxon>
        <taxon>Muscidae</taxon>
        <taxon>Musca</taxon>
    </lineage>
</organism>
<dbReference type="Gene3D" id="3.40.50.300">
    <property type="entry name" value="P-loop containing nucleotide triphosphate hydrolases"/>
    <property type="match status" value="2"/>
</dbReference>
<evidence type="ECO:0000313" key="4">
    <source>
        <dbReference type="RefSeq" id="XP_058982122.1"/>
    </source>
</evidence>
<dbReference type="PROSITE" id="PS51192">
    <property type="entry name" value="HELICASE_ATP_BIND_1"/>
    <property type="match status" value="1"/>
</dbReference>
<evidence type="ECO:0000256" key="1">
    <source>
        <dbReference type="PROSITE-ProRule" id="PRU00023"/>
    </source>
</evidence>
<accession>A0ABM3V8L3</accession>
<dbReference type="Pfam" id="PF07717">
    <property type="entry name" value="OB_NTP_bind"/>
    <property type="match status" value="1"/>
</dbReference>
<dbReference type="Gene3D" id="1.25.40.20">
    <property type="entry name" value="Ankyrin repeat-containing domain"/>
    <property type="match status" value="1"/>
</dbReference>
<gene>
    <name evidence="4" type="primary">LOC101901721</name>
</gene>
<evidence type="ECO:0000313" key="3">
    <source>
        <dbReference type="Proteomes" id="UP001652621"/>
    </source>
</evidence>
<reference evidence="4" key="1">
    <citation type="submission" date="2025-08" db="UniProtKB">
        <authorList>
            <consortium name="RefSeq"/>
        </authorList>
    </citation>
    <scope>IDENTIFICATION</scope>
    <source>
        <strain evidence="4">Aabys</strain>
        <tissue evidence="4">Whole body</tissue>
    </source>
</reference>
<dbReference type="Proteomes" id="UP001652621">
    <property type="component" value="Unplaced"/>
</dbReference>
<dbReference type="InterPro" id="IPR011709">
    <property type="entry name" value="DEAD-box_helicase_OB_fold"/>
</dbReference>
<dbReference type="GeneID" id="101901721"/>
<dbReference type="SUPFAM" id="SSF48403">
    <property type="entry name" value="Ankyrin repeat"/>
    <property type="match status" value="1"/>
</dbReference>
<dbReference type="SUPFAM" id="SSF52540">
    <property type="entry name" value="P-loop containing nucleoside triphosphate hydrolases"/>
    <property type="match status" value="1"/>
</dbReference>
<keyword evidence="1" id="KW-0040">ANK repeat</keyword>
<sequence length="1252" mass="143510">MSSSTNEILHFYVSEQLNSFSREKRCCMKYMGHLFEIDPQFFAKIVKDLRLRMRPHIDNNGQESVVVFKDKCSHNTAEIVDLKLTTESLKDMYRFHCGSDFCGSQQEFEMSSDFFSPGNVPPTVPPHRFSLGPLKQSIARCNEMGQQSFQRKSPMQRYKQMILEALSRSRVVVVNGGATFGKSTAIPMYIIEQCSQEKRHCKIICVEREQLVAIHNSELLAGHFHEKVGETVAYQVQLQSRISDSSNLVYTTSSFLLRVLMGQSIMDSFRHISHLVVVDAHLHEAFSDLLLRELKVALKYHPYLKVILLSNYSRNYEFLQYFGEGEEISLEMNNDMIKNQVFYYEDIRKILSESAPSVGIRKAFKTLPITLATGHSHNNNDMQTNLIQLDKCLETYERTAHDQCFEFFLYMVQGEQANINHRHSVTGRTVLNIAAMLGKVEHVKILLHLGADPFITDKLDVDALKVAISMSNLECVELLKVAYFEKSPQIKETHVDNLLILDLINMLATKNDVWIRGNIIVILPSYQHLIQLNYTILKEKLLGSLPQQISIFMLHNHTEKAHLDAMIASDPKVIKIILSTDIAETLMCFDDLQYVIDVARQYRTVFDSETQCKKHVYEWSSKQNLENRRLLVTQNGGGACFHLLPLEQYKQLPEVQTPDLLSKPLDRVCLAVKLLSQHTMVSEYLQETIVQPPFTKVYQAVEHLKKISVFTDLEDITWLGCRLIDVPVECHLGKLLVFAILLQCLDPILTIVSFMTTLDPFETAHYSDDLLEPHRDIVRQKLKNERKHFAEGHLSDHLVFLRLYQEWQNDLRDDSMDSIPSGYNFTLNGLLEYVCNVRTQLVGALRSSQLIHNKGNLSMHYINLKSNCWPIIKAALVGGLYPSVCALDSQCNRLKSPNKHELVLHPDSVLRDLSLDSMRDMHFKSPWIIYGQATKSWNWNSINCNTVAGGLSVALFAGPTKLSSSSSKITTPSNATESSECLLHIDEWICFKLAYNEAALLLKTRQHFYNIYVNYLQHCGLLEKFKRPNVTNSTTSTSQNSILIDCIEKILVQEDLANGFPQPERIGLRPKAVPNKLMMTLNGGMLMAPCLYRSQFQTSAVSKNLPTPNNVPVPQRSKQYFMVYRKDLNDVVGVDMIMNTSSLRHSEWFHLLNNLLDAKTDCNRLTFIIFYTRHPDLLRSVYMVDWNKGYLELYPCFKFNINLHCVLNNVNNAALSMALSQRRNVFALDQNTGLFILNMFAYRNNWLHSSNN</sequence>
<dbReference type="RefSeq" id="XP_058982122.1">
    <property type="nucleotide sequence ID" value="XM_059126139.1"/>
</dbReference>
<dbReference type="Pfam" id="PF12796">
    <property type="entry name" value="Ank_2"/>
    <property type="match status" value="1"/>
</dbReference>
<dbReference type="InterPro" id="IPR027417">
    <property type="entry name" value="P-loop_NTPase"/>
</dbReference>
<protein>
    <submittedName>
        <fullName evidence="4">Benign gonial cell neoplasm protein</fullName>
    </submittedName>
</protein>
<dbReference type="InterPro" id="IPR014001">
    <property type="entry name" value="Helicase_ATP-bd"/>
</dbReference>
<dbReference type="PANTHER" id="PTHR18934">
    <property type="entry name" value="ATP-DEPENDENT RNA HELICASE"/>
    <property type="match status" value="1"/>
</dbReference>
<dbReference type="Gene3D" id="1.20.120.1080">
    <property type="match status" value="1"/>
</dbReference>
<dbReference type="InterPro" id="IPR036770">
    <property type="entry name" value="Ankyrin_rpt-contain_sf"/>
</dbReference>
<evidence type="ECO:0000259" key="2">
    <source>
        <dbReference type="PROSITE" id="PS51192"/>
    </source>
</evidence>